<proteinExistence type="predicted"/>
<dbReference type="InterPro" id="IPR050495">
    <property type="entry name" value="ATG22/LtaA_families"/>
</dbReference>
<dbReference type="Proteomes" id="UP000028680">
    <property type="component" value="Chromosome"/>
</dbReference>
<dbReference type="KEGG" id="ptp:RCA23_c00150"/>
<gene>
    <name evidence="7" type="ORF">RCA23_c00150</name>
</gene>
<name>A0AAN0RG69_9RHOB</name>
<keyword evidence="4 6" id="KW-1133">Transmembrane helix</keyword>
<dbReference type="RefSeq" id="WP_052376948.1">
    <property type="nucleotide sequence ID" value="NZ_CP003984.1"/>
</dbReference>
<evidence type="ECO:0000256" key="4">
    <source>
        <dbReference type="ARBA" id="ARBA00022989"/>
    </source>
</evidence>
<evidence type="ECO:0000313" key="8">
    <source>
        <dbReference type="Proteomes" id="UP000028680"/>
    </source>
</evidence>
<feature type="transmembrane region" description="Helical" evidence="6">
    <location>
        <begin position="368"/>
        <end position="386"/>
    </location>
</feature>
<comment type="subcellular location">
    <subcellularLocation>
        <location evidence="1">Endomembrane system</location>
        <topology evidence="1">Multi-pass membrane protein</topology>
    </subcellularLocation>
</comment>
<feature type="transmembrane region" description="Helical" evidence="6">
    <location>
        <begin position="98"/>
        <end position="117"/>
    </location>
</feature>
<dbReference type="GO" id="GO:0012505">
    <property type="term" value="C:endomembrane system"/>
    <property type="evidence" value="ECO:0007669"/>
    <property type="project" value="UniProtKB-SubCell"/>
</dbReference>
<dbReference type="PANTHER" id="PTHR23519:SF1">
    <property type="entry name" value="AUTOPHAGY-RELATED PROTEIN 22"/>
    <property type="match status" value="1"/>
</dbReference>
<feature type="transmembrane region" description="Helical" evidence="6">
    <location>
        <begin position="212"/>
        <end position="232"/>
    </location>
</feature>
<dbReference type="InterPro" id="IPR024671">
    <property type="entry name" value="Atg22-like"/>
</dbReference>
<dbReference type="Gene3D" id="1.20.1250.20">
    <property type="entry name" value="MFS general substrate transporter like domains"/>
    <property type="match status" value="1"/>
</dbReference>
<feature type="transmembrane region" description="Helical" evidence="6">
    <location>
        <begin position="435"/>
        <end position="453"/>
    </location>
</feature>
<feature type="transmembrane region" description="Helical" evidence="6">
    <location>
        <begin position="21"/>
        <end position="46"/>
    </location>
</feature>
<evidence type="ECO:0000256" key="5">
    <source>
        <dbReference type="ARBA" id="ARBA00023136"/>
    </source>
</evidence>
<dbReference type="PANTHER" id="PTHR23519">
    <property type="entry name" value="AUTOPHAGY-RELATED PROTEIN 22"/>
    <property type="match status" value="1"/>
</dbReference>
<evidence type="ECO:0000256" key="3">
    <source>
        <dbReference type="ARBA" id="ARBA00022692"/>
    </source>
</evidence>
<feature type="transmembrane region" description="Helical" evidence="6">
    <location>
        <begin position="406"/>
        <end position="429"/>
    </location>
</feature>
<organism evidence="7 8">
    <name type="scientific">Planktomarina temperata RCA23</name>
    <dbReference type="NCBI Taxonomy" id="666509"/>
    <lineage>
        <taxon>Bacteria</taxon>
        <taxon>Pseudomonadati</taxon>
        <taxon>Pseudomonadota</taxon>
        <taxon>Alphaproteobacteria</taxon>
        <taxon>Rhodobacterales</taxon>
        <taxon>Paracoccaceae</taxon>
        <taxon>Planktomarina</taxon>
    </lineage>
</organism>
<evidence type="ECO:0000256" key="2">
    <source>
        <dbReference type="ARBA" id="ARBA00022448"/>
    </source>
</evidence>
<dbReference type="AlphaFoldDB" id="A0AAN0RG69"/>
<feature type="transmembrane region" description="Helical" evidence="6">
    <location>
        <begin position="66"/>
        <end position="86"/>
    </location>
</feature>
<keyword evidence="3 6" id="KW-0812">Transmembrane</keyword>
<dbReference type="InterPro" id="IPR036259">
    <property type="entry name" value="MFS_trans_sf"/>
</dbReference>
<reference evidence="7 8" key="1">
    <citation type="journal article" date="2014" name="ISME J.">
        <title>Adaptation of an abundant Roseobacter RCA organism to pelagic systems revealed by genomic and transcriptomic analyses.</title>
        <authorList>
            <person name="Voget S."/>
            <person name="Wemheuer B."/>
            <person name="Brinkhoff T."/>
            <person name="Vollmers J."/>
            <person name="Dietrich S."/>
            <person name="Giebel H.A."/>
            <person name="Beardsley C."/>
            <person name="Sardemann C."/>
            <person name="Bakenhus I."/>
            <person name="Billerbeck S."/>
            <person name="Daniel R."/>
            <person name="Simon M."/>
        </authorList>
    </citation>
    <scope>NUCLEOTIDE SEQUENCE [LARGE SCALE GENOMIC DNA]</scope>
    <source>
        <strain evidence="7 8">RCA23</strain>
    </source>
</reference>
<sequence length="461" mass="50123">MSKSTKEQAILVKRVRGWMMFDWATQPFYTLGLTFIFGPYFAGVAAEHYLSSGLDPTSAKANAQSIWSWGQAMAGFIVAIIGILAGAYADSTGRRMPWIWASSLVFVICSWMLWYMVPDGSAMWSSLIFFSIAFIAAELALVFTNAILPSLGDRREVGKISGSGAALGYAGGIISLFIMLFFFFDEGGKTFLVGLEPGFGWLEAQSREGTRAVGPLIAIWFVIFMLPFFLWVQESKTPNRQGGLQRSLADLTDTLKSMVKRPSLFAFMGAQMFYRDALNGLYAFGGVYAVLVLGWGQTQLGVFGILGGLSAAIVTWISGKFDRKLGPLPVIYFHIYVLIFVSLCIIGMSRDSFFGLALPEGSALPDIIFYICGAAIGGSGGGIYAASRSMMVRHTNPNRPTEAFGLFALAGKATAFLAPLLIGLFTYLLNDARLGFAPVVGLFVLGMLLLRWVNPNGDQET</sequence>
<evidence type="ECO:0000256" key="1">
    <source>
        <dbReference type="ARBA" id="ARBA00004127"/>
    </source>
</evidence>
<dbReference type="Pfam" id="PF11700">
    <property type="entry name" value="ATG22"/>
    <property type="match status" value="1"/>
</dbReference>
<protein>
    <submittedName>
        <fullName evidence="7">MFS-type transporter</fullName>
    </submittedName>
</protein>
<accession>A0AAN0RG69</accession>
<feature type="transmembrane region" description="Helical" evidence="6">
    <location>
        <begin position="123"/>
        <end position="148"/>
    </location>
</feature>
<feature type="transmembrane region" description="Helical" evidence="6">
    <location>
        <begin position="277"/>
        <end position="295"/>
    </location>
</feature>
<keyword evidence="8" id="KW-1185">Reference proteome</keyword>
<feature type="transmembrane region" description="Helical" evidence="6">
    <location>
        <begin position="301"/>
        <end position="318"/>
    </location>
</feature>
<keyword evidence="5 6" id="KW-0472">Membrane</keyword>
<dbReference type="SUPFAM" id="SSF103473">
    <property type="entry name" value="MFS general substrate transporter"/>
    <property type="match status" value="1"/>
</dbReference>
<evidence type="ECO:0000313" key="7">
    <source>
        <dbReference type="EMBL" id="AII85588.1"/>
    </source>
</evidence>
<feature type="transmembrane region" description="Helical" evidence="6">
    <location>
        <begin position="160"/>
        <end position="184"/>
    </location>
</feature>
<evidence type="ECO:0000256" key="6">
    <source>
        <dbReference type="SAM" id="Phobius"/>
    </source>
</evidence>
<feature type="transmembrane region" description="Helical" evidence="6">
    <location>
        <begin position="330"/>
        <end position="348"/>
    </location>
</feature>
<keyword evidence="2" id="KW-0813">Transport</keyword>
<dbReference type="EMBL" id="CP003984">
    <property type="protein sequence ID" value="AII85588.1"/>
    <property type="molecule type" value="Genomic_DNA"/>
</dbReference>